<sequence length="78" mass="9083">MMFEMILLDNNDKSVTYEVRNHDRDIKIDNITVSKQDKSYVLESGKKIDNQFVSSTYRVILSCLKDGKYPKSYVNGWG</sequence>
<dbReference type="RefSeq" id="WP_089144596.1">
    <property type="nucleotide sequence ID" value="NZ_LUGD01000066.1"/>
</dbReference>
<dbReference type="EMBL" id="LUGO01000030">
    <property type="protein sequence ID" value="OXS41542.1"/>
    <property type="molecule type" value="Genomic_DNA"/>
</dbReference>
<protein>
    <submittedName>
        <fullName evidence="1">Uncharacterized protein</fullName>
    </submittedName>
</protein>
<dbReference type="Proteomes" id="UP000215261">
    <property type="component" value="Unassembled WGS sequence"/>
</dbReference>
<name>A0A231QHI2_9LACO</name>
<evidence type="ECO:0000313" key="2">
    <source>
        <dbReference type="Proteomes" id="UP000215261"/>
    </source>
</evidence>
<proteinExistence type="predicted"/>
<evidence type="ECO:0000313" key="1">
    <source>
        <dbReference type="EMBL" id="OXS41542.1"/>
    </source>
</evidence>
<comment type="caution">
    <text evidence="1">The sequence shown here is derived from an EMBL/GenBank/DDBJ whole genome shotgun (WGS) entry which is preliminary data.</text>
</comment>
<reference evidence="1 2" key="1">
    <citation type="submission" date="2016-03" db="EMBL/GenBank/DDBJ databases">
        <title>Sequencing of Lactobacillus Species from Commercial Turkeys.</title>
        <authorList>
            <person name="Johnson T.J."/>
            <person name="Youmans B.P."/>
            <person name="Case K.A."/>
        </authorList>
    </citation>
    <scope>NUCLEOTIDE SEQUENCE [LARGE SCALE GENOMIC DNA]</scope>
    <source>
        <strain evidence="1 2">UMNLA1</strain>
    </source>
</reference>
<accession>A0A231QHI2</accession>
<organism evidence="1 2">
    <name type="scientific">Ligilactobacillus agilis</name>
    <dbReference type="NCBI Taxonomy" id="1601"/>
    <lineage>
        <taxon>Bacteria</taxon>
        <taxon>Bacillati</taxon>
        <taxon>Bacillota</taxon>
        <taxon>Bacilli</taxon>
        <taxon>Lactobacillales</taxon>
        <taxon>Lactobacillaceae</taxon>
        <taxon>Ligilactobacillus</taxon>
    </lineage>
</organism>
<dbReference type="AlphaFoldDB" id="A0A231QHI2"/>
<gene>
    <name evidence="1" type="ORF">AYP69_02615</name>
</gene>